<dbReference type="HAMAP" id="MF_02225">
    <property type="entry name" value="CoaBC"/>
    <property type="match status" value="1"/>
</dbReference>
<feature type="binding site" evidence="3">
    <location>
        <position position="325"/>
    </location>
    <ligand>
        <name>CTP</name>
        <dbReference type="ChEBI" id="CHEBI:37563"/>
    </ligand>
</feature>
<evidence type="ECO:0000259" key="6">
    <source>
        <dbReference type="Pfam" id="PF04127"/>
    </source>
</evidence>
<comment type="catalytic activity">
    <reaction evidence="3 4">
        <text>N-[(R)-4-phosphopantothenoyl]-L-cysteine + H(+) = (R)-4'-phosphopantetheine + CO2</text>
        <dbReference type="Rhea" id="RHEA:16793"/>
        <dbReference type="ChEBI" id="CHEBI:15378"/>
        <dbReference type="ChEBI" id="CHEBI:16526"/>
        <dbReference type="ChEBI" id="CHEBI:59458"/>
        <dbReference type="ChEBI" id="CHEBI:61723"/>
        <dbReference type="EC" id="4.1.1.36"/>
    </reaction>
</comment>
<dbReference type="GO" id="GO:0004633">
    <property type="term" value="F:phosphopantothenoylcysteine decarboxylase activity"/>
    <property type="evidence" value="ECO:0007669"/>
    <property type="project" value="UniProtKB-UniRule"/>
</dbReference>
<keyword evidence="3 4" id="KW-0436">Ligase</keyword>
<name>A0A1F4TJX7_UNCSA</name>
<feature type="binding site" evidence="3">
    <location>
        <position position="339"/>
    </location>
    <ligand>
        <name>CTP</name>
        <dbReference type="ChEBI" id="CHEBI:37563"/>
    </ligand>
</feature>
<dbReference type="Pfam" id="PF02441">
    <property type="entry name" value="Flavoprotein"/>
    <property type="match status" value="1"/>
</dbReference>
<dbReference type="InterPro" id="IPR005252">
    <property type="entry name" value="CoaBC"/>
</dbReference>
<dbReference type="GO" id="GO:0015937">
    <property type="term" value="P:coenzyme A biosynthetic process"/>
    <property type="evidence" value="ECO:0007669"/>
    <property type="project" value="UniProtKB-UniRule"/>
</dbReference>
<dbReference type="GO" id="GO:0010181">
    <property type="term" value="F:FMN binding"/>
    <property type="evidence" value="ECO:0007669"/>
    <property type="project" value="UniProtKB-UniRule"/>
</dbReference>
<feature type="binding site" evidence="3">
    <location>
        <position position="279"/>
    </location>
    <ligand>
        <name>CTP</name>
        <dbReference type="ChEBI" id="CHEBI:37563"/>
    </ligand>
</feature>
<dbReference type="InterPro" id="IPR007085">
    <property type="entry name" value="DNA/pantothenate-metab_flavo_C"/>
</dbReference>
<keyword evidence="3" id="KW-0511">Multifunctional enzyme</keyword>
<reference evidence="7 8" key="1">
    <citation type="journal article" date="2016" name="Nat. Commun.">
        <title>Thousands of microbial genomes shed light on interconnected biogeochemical processes in an aquifer system.</title>
        <authorList>
            <person name="Anantharaman K."/>
            <person name="Brown C.T."/>
            <person name="Hug L.A."/>
            <person name="Sharon I."/>
            <person name="Castelle C.J."/>
            <person name="Probst A.J."/>
            <person name="Thomas B.C."/>
            <person name="Singh A."/>
            <person name="Wilkins M.J."/>
            <person name="Karaoz U."/>
            <person name="Brodie E.L."/>
            <person name="Williams K.H."/>
            <person name="Hubbard S.S."/>
            <person name="Banfield J.F."/>
        </authorList>
    </citation>
    <scope>NUCLEOTIDE SEQUENCE [LARGE SCALE GENOMIC DNA]</scope>
</reference>
<organism evidence="7 8">
    <name type="scientific">candidate division WOR-1 bacterium RIFOXYC2_FULL_41_25</name>
    <dbReference type="NCBI Taxonomy" id="1802586"/>
    <lineage>
        <taxon>Bacteria</taxon>
        <taxon>Bacillati</taxon>
        <taxon>Saganbacteria</taxon>
    </lineage>
</organism>
<keyword evidence="3 4" id="KW-0285">Flavoprotein</keyword>
<protein>
    <recommendedName>
        <fullName evidence="3">Coenzyme A biosynthesis bifunctional protein CoaBC</fullName>
    </recommendedName>
    <alternativeName>
        <fullName evidence="3">DNA/pantothenate metabolism flavoprotein</fullName>
    </alternativeName>
    <alternativeName>
        <fullName evidence="3">Phosphopantothenoylcysteine synthetase/decarboxylase</fullName>
        <shortName evidence="3">PPCS-PPCDC</shortName>
    </alternativeName>
    <domain>
        <recommendedName>
            <fullName evidence="3">Phosphopantothenoylcysteine decarboxylase</fullName>
            <shortName evidence="3">PPC decarboxylase</shortName>
            <shortName evidence="3">PPC-DC</shortName>
            <ecNumber evidence="3">4.1.1.36</ecNumber>
        </recommendedName>
        <alternativeName>
            <fullName evidence="3">CoaC</fullName>
        </alternativeName>
    </domain>
    <domain>
        <recommendedName>
            <fullName evidence="3">Phosphopantothenate--cysteine ligase</fullName>
            <ecNumber evidence="3">6.3.2.5</ecNumber>
        </recommendedName>
        <alternativeName>
            <fullName evidence="3">CoaB</fullName>
        </alternativeName>
        <alternativeName>
            <fullName evidence="3">Phosphopantothenoylcysteine synthetase</fullName>
            <shortName evidence="3">PPC synthetase</shortName>
            <shortName evidence="3">PPC-S</shortName>
        </alternativeName>
    </domain>
</protein>
<dbReference type="Gene3D" id="3.40.50.10300">
    <property type="entry name" value="CoaB-like"/>
    <property type="match status" value="1"/>
</dbReference>
<proteinExistence type="inferred from homology"/>
<evidence type="ECO:0000313" key="7">
    <source>
        <dbReference type="EMBL" id="OGC32996.1"/>
    </source>
</evidence>
<comment type="cofactor">
    <cofactor evidence="3">
        <name>Mg(2+)</name>
        <dbReference type="ChEBI" id="CHEBI:18420"/>
    </cofactor>
</comment>
<dbReference type="Proteomes" id="UP000177309">
    <property type="component" value="Unassembled WGS sequence"/>
</dbReference>
<comment type="caution">
    <text evidence="3">Lacks conserved residue(s) required for the propagation of feature annotation.</text>
</comment>
<dbReference type="GO" id="GO:0004632">
    <property type="term" value="F:phosphopantothenate--cysteine ligase activity"/>
    <property type="evidence" value="ECO:0007669"/>
    <property type="project" value="UniProtKB-UniRule"/>
</dbReference>
<evidence type="ECO:0000256" key="3">
    <source>
        <dbReference type="HAMAP-Rule" id="MF_02225"/>
    </source>
</evidence>
<dbReference type="SUPFAM" id="SSF52507">
    <property type="entry name" value="Homo-oligomeric flavin-containing Cys decarboxylases, HFCD"/>
    <property type="match status" value="1"/>
</dbReference>
<dbReference type="GO" id="GO:0046872">
    <property type="term" value="F:metal ion binding"/>
    <property type="evidence" value="ECO:0007669"/>
    <property type="project" value="UniProtKB-KW"/>
</dbReference>
<dbReference type="NCBIfam" id="TIGR00521">
    <property type="entry name" value="coaBC_dfp"/>
    <property type="match status" value="1"/>
</dbReference>
<dbReference type="InterPro" id="IPR036551">
    <property type="entry name" value="Flavin_trans-like"/>
</dbReference>
<comment type="similarity">
    <text evidence="3 4">In the N-terminal section; belongs to the HFCD (homo-oligomeric flavin containing Cys decarboxylase) superfamily.</text>
</comment>
<dbReference type="InterPro" id="IPR003382">
    <property type="entry name" value="Flavoprotein"/>
</dbReference>
<dbReference type="GO" id="GO:0015941">
    <property type="term" value="P:pantothenate catabolic process"/>
    <property type="evidence" value="ECO:0007669"/>
    <property type="project" value="InterPro"/>
</dbReference>
<comment type="caution">
    <text evidence="7">The sequence shown here is derived from an EMBL/GenBank/DDBJ whole genome shotgun (WGS) entry which is preliminary data.</text>
</comment>
<feature type="binding site" evidence="3">
    <location>
        <position position="343"/>
    </location>
    <ligand>
        <name>CTP</name>
        <dbReference type="ChEBI" id="CHEBI:37563"/>
    </ligand>
</feature>
<gene>
    <name evidence="3" type="primary">coaBC</name>
    <name evidence="7" type="ORF">A2462_03665</name>
</gene>
<dbReference type="EMBL" id="MEUI01000041">
    <property type="protein sequence ID" value="OGC32996.1"/>
    <property type="molecule type" value="Genomic_DNA"/>
</dbReference>
<dbReference type="Gene3D" id="3.40.50.1950">
    <property type="entry name" value="Flavin prenyltransferase-like"/>
    <property type="match status" value="1"/>
</dbReference>
<keyword evidence="3" id="KW-0479">Metal-binding</keyword>
<dbReference type="EC" id="6.3.2.5" evidence="3"/>
<evidence type="ECO:0000256" key="4">
    <source>
        <dbReference type="RuleBase" id="RU364078"/>
    </source>
</evidence>
<feature type="region of interest" description="Phosphopantothenoylcysteine decarboxylase" evidence="3">
    <location>
        <begin position="1"/>
        <end position="190"/>
    </location>
</feature>
<evidence type="ECO:0000256" key="2">
    <source>
        <dbReference type="ARBA" id="ARBA00023239"/>
    </source>
</evidence>
<dbReference type="AlphaFoldDB" id="A0A1F4TJX7"/>
<dbReference type="InterPro" id="IPR035929">
    <property type="entry name" value="CoaB-like_sf"/>
</dbReference>
<comment type="catalytic activity">
    <reaction evidence="3 4">
        <text>(R)-4'-phosphopantothenate + L-cysteine + CTP = N-[(R)-4-phosphopantothenoyl]-L-cysteine + CMP + diphosphate + H(+)</text>
        <dbReference type="Rhea" id="RHEA:19397"/>
        <dbReference type="ChEBI" id="CHEBI:10986"/>
        <dbReference type="ChEBI" id="CHEBI:15378"/>
        <dbReference type="ChEBI" id="CHEBI:33019"/>
        <dbReference type="ChEBI" id="CHEBI:35235"/>
        <dbReference type="ChEBI" id="CHEBI:37563"/>
        <dbReference type="ChEBI" id="CHEBI:59458"/>
        <dbReference type="ChEBI" id="CHEBI:60377"/>
        <dbReference type="EC" id="6.3.2.5"/>
    </reaction>
</comment>
<comment type="cofactor">
    <cofactor evidence="3">
        <name>FMN</name>
        <dbReference type="ChEBI" id="CHEBI:58210"/>
    </cofactor>
    <text evidence="3">Binds 1 FMN per subunit.</text>
</comment>
<keyword evidence="3" id="KW-0460">Magnesium</keyword>
<evidence type="ECO:0000259" key="5">
    <source>
        <dbReference type="Pfam" id="PF02441"/>
    </source>
</evidence>
<evidence type="ECO:0000313" key="8">
    <source>
        <dbReference type="Proteomes" id="UP000177309"/>
    </source>
</evidence>
<comment type="pathway">
    <text evidence="3 4">Cofactor biosynthesis; coenzyme A biosynthesis; CoA from (R)-pantothenate: step 2/5.</text>
</comment>
<dbReference type="UniPathway" id="UPA00241">
    <property type="reaction ID" value="UER00353"/>
</dbReference>
<keyword evidence="1 3" id="KW-0210">Decarboxylase</keyword>
<keyword evidence="3 4" id="KW-0288">FMN</keyword>
<feature type="binding site" evidence="3">
    <location>
        <position position="288"/>
    </location>
    <ligand>
        <name>CTP</name>
        <dbReference type="ChEBI" id="CHEBI:37563"/>
    </ligand>
</feature>
<dbReference type="PANTHER" id="PTHR14359:SF6">
    <property type="entry name" value="PHOSPHOPANTOTHENOYLCYSTEINE DECARBOXYLASE"/>
    <property type="match status" value="1"/>
</dbReference>
<dbReference type="PANTHER" id="PTHR14359">
    <property type="entry name" value="HOMO-OLIGOMERIC FLAVIN CONTAINING CYS DECARBOXYLASE FAMILY"/>
    <property type="match status" value="1"/>
</dbReference>
<feature type="active site" description="Proton donor" evidence="3">
    <location>
        <position position="158"/>
    </location>
</feature>
<comment type="function">
    <text evidence="4">Catalyzes two steps in the biosynthesis of coenzyme A. In the first step cysteine is conjugated to 4'-phosphopantothenate to form 4-phosphopantothenoylcysteine, in the latter compound is decarboxylated to form 4'-phosphopantotheine.</text>
</comment>
<comment type="similarity">
    <text evidence="3 4">In the C-terminal section; belongs to the PPC synthetase family.</text>
</comment>
<dbReference type="EC" id="4.1.1.36" evidence="3"/>
<feature type="region of interest" description="Phosphopantothenate--cysteine ligase" evidence="3">
    <location>
        <begin position="191"/>
        <end position="395"/>
    </location>
</feature>
<feature type="domain" description="Flavoprotein" evidence="5">
    <location>
        <begin position="5"/>
        <end position="178"/>
    </location>
</feature>
<dbReference type="Pfam" id="PF04127">
    <property type="entry name" value="DFP"/>
    <property type="match status" value="1"/>
</dbReference>
<dbReference type="GO" id="GO:0071513">
    <property type="term" value="C:phosphopantothenoylcysteine decarboxylase complex"/>
    <property type="evidence" value="ECO:0007669"/>
    <property type="project" value="TreeGrafter"/>
</dbReference>
<accession>A0A1F4TJX7</accession>
<keyword evidence="2 3" id="KW-0456">Lyase</keyword>
<feature type="domain" description="DNA/pantothenate metabolism flavoprotein C-terminal" evidence="6">
    <location>
        <begin position="186"/>
        <end position="393"/>
    </location>
</feature>
<evidence type="ECO:0000256" key="1">
    <source>
        <dbReference type="ARBA" id="ARBA00022793"/>
    </source>
</evidence>
<sequence>MLKGKTIIVGVTGGIAAYKACEVVSRLKKLNADVWVVMTREAAQLVGPLTFRTLSGNSVISDLFANELSSLPVPHITLAKKADLILIAPCTANVIGKIAHGIADDALTTTVMASTAKKIIAPAMNCEMWRNPIVTKNVDELRVAGCEFIGPVEGRLACGDDDVGRMAEPGEIVAQVLSSTVAQQDLKDKRILVTAGGTREAIDPVRYITNHSSGKMGYALAQVARERGADVTLISAPTNLSAPLDIKPIRVQSAEEMLEAVLAHYDQTDVVIMAAAVADYRPKIKDQKSKIKGKVDINLKLKPTKDILKTVAKQKDRVEKVLVGFALETEDLIKNAKKKLKEKDLDLIVANGPETFDGDKIKFSLIDKKGKVKKFPQQTKNQAAQTILDRLVATM</sequence>
<dbReference type="SUPFAM" id="SSF102645">
    <property type="entry name" value="CoaB-like"/>
    <property type="match status" value="1"/>
</dbReference>
<comment type="function">
    <text evidence="3">Catalyzes two sequential steps in the biosynthesis of coenzyme A. In the first step cysteine is conjugated to 4'-phosphopantothenate to form 4-phosphopantothenoylcysteine. In the second step the latter compound is decarboxylated to form 4'-phosphopantotheine.</text>
</comment>
<comment type="pathway">
    <text evidence="3 4">Cofactor biosynthesis; coenzyme A biosynthesis; CoA from (R)-pantothenate: step 3/5.</text>
</comment>